<dbReference type="AlphaFoldDB" id="A0A4Y7THZ2"/>
<comment type="caution">
    <text evidence="1">The sequence shown here is derived from an EMBL/GenBank/DDBJ whole genome shotgun (WGS) entry which is preliminary data.</text>
</comment>
<protein>
    <submittedName>
        <fullName evidence="1">Uncharacterized protein</fullName>
    </submittedName>
</protein>
<keyword evidence="2" id="KW-1185">Reference proteome</keyword>
<accession>A0A4Y7THZ2</accession>
<dbReference type="OrthoDB" id="2269034at2759"/>
<evidence type="ECO:0000313" key="1">
    <source>
        <dbReference type="EMBL" id="TEB33783.1"/>
    </source>
</evidence>
<dbReference type="Proteomes" id="UP000298030">
    <property type="component" value="Unassembled WGS sequence"/>
</dbReference>
<organism evidence="1 2">
    <name type="scientific">Coprinellus micaceus</name>
    <name type="common">Glistening ink-cap mushroom</name>
    <name type="synonym">Coprinus micaceus</name>
    <dbReference type="NCBI Taxonomy" id="71717"/>
    <lineage>
        <taxon>Eukaryota</taxon>
        <taxon>Fungi</taxon>
        <taxon>Dikarya</taxon>
        <taxon>Basidiomycota</taxon>
        <taxon>Agaricomycotina</taxon>
        <taxon>Agaricomycetes</taxon>
        <taxon>Agaricomycetidae</taxon>
        <taxon>Agaricales</taxon>
        <taxon>Agaricineae</taxon>
        <taxon>Psathyrellaceae</taxon>
        <taxon>Coprinellus</taxon>
    </lineage>
</organism>
<gene>
    <name evidence="1" type="ORF">FA13DRAFT_1730059</name>
</gene>
<name>A0A4Y7THZ2_COPMI</name>
<proteinExistence type="predicted"/>
<sequence length="498" mass="56200">MSTSPIHNVPNDVLGEIFSLCLPPDDSEIRLCSSTAPLSLTHVCSRWRQVGSQLPGLWKCLRWEIQTANVSEETGKALANVVARARSTPHRNLQLLIQNRAWFKDTEPSNPLPDIAIALFMPPISSLTRLALKCVPVVQIHALPKGFFPSIVDLALHLEVSDLYHFPWAQKGPVGAFSDAQALRRVSLGSSVPMNGHHQDRPLASPNVLLPWEQLTHFLDFEPPLTHFPSHYTEQCRDLRYLLVKLHEEDVGPSAYLNWAHSGWHNTVLGTLQCVTLNFWSAGREIDFPAFFDFFDVPNLTALRLDGRGFDFGDVAITWPHLLVERFLTQLSGLRHLRYLSLRLSSIAPDTLRRVLQATPHVTTLDAFIQDNYNSFFEGLVWSVTSQVLPRLDTLVLELDHSVAIQEEEGDTIDPDAFQAFLESRLGDGGHNSLRKIIAYSSDEQEMDGGVPFVEVALEYVSRGLIFERKLVKEYQSSLLWMRRDTEVNDWPELASVC</sequence>
<evidence type="ECO:0000313" key="2">
    <source>
        <dbReference type="Proteomes" id="UP000298030"/>
    </source>
</evidence>
<reference evidence="1 2" key="1">
    <citation type="journal article" date="2019" name="Nat. Ecol. Evol.">
        <title>Megaphylogeny resolves global patterns of mushroom evolution.</title>
        <authorList>
            <person name="Varga T."/>
            <person name="Krizsan K."/>
            <person name="Foldi C."/>
            <person name="Dima B."/>
            <person name="Sanchez-Garcia M."/>
            <person name="Sanchez-Ramirez S."/>
            <person name="Szollosi G.J."/>
            <person name="Szarkandi J.G."/>
            <person name="Papp V."/>
            <person name="Albert L."/>
            <person name="Andreopoulos W."/>
            <person name="Angelini C."/>
            <person name="Antonin V."/>
            <person name="Barry K.W."/>
            <person name="Bougher N.L."/>
            <person name="Buchanan P."/>
            <person name="Buyck B."/>
            <person name="Bense V."/>
            <person name="Catcheside P."/>
            <person name="Chovatia M."/>
            <person name="Cooper J."/>
            <person name="Damon W."/>
            <person name="Desjardin D."/>
            <person name="Finy P."/>
            <person name="Geml J."/>
            <person name="Haridas S."/>
            <person name="Hughes K."/>
            <person name="Justo A."/>
            <person name="Karasinski D."/>
            <person name="Kautmanova I."/>
            <person name="Kiss B."/>
            <person name="Kocsube S."/>
            <person name="Kotiranta H."/>
            <person name="LaButti K.M."/>
            <person name="Lechner B.E."/>
            <person name="Liimatainen K."/>
            <person name="Lipzen A."/>
            <person name="Lukacs Z."/>
            <person name="Mihaltcheva S."/>
            <person name="Morgado L.N."/>
            <person name="Niskanen T."/>
            <person name="Noordeloos M.E."/>
            <person name="Ohm R.A."/>
            <person name="Ortiz-Santana B."/>
            <person name="Ovrebo C."/>
            <person name="Racz N."/>
            <person name="Riley R."/>
            <person name="Savchenko A."/>
            <person name="Shiryaev A."/>
            <person name="Soop K."/>
            <person name="Spirin V."/>
            <person name="Szebenyi C."/>
            <person name="Tomsovsky M."/>
            <person name="Tulloss R.E."/>
            <person name="Uehling J."/>
            <person name="Grigoriev I.V."/>
            <person name="Vagvolgyi C."/>
            <person name="Papp T."/>
            <person name="Martin F.M."/>
            <person name="Miettinen O."/>
            <person name="Hibbett D.S."/>
            <person name="Nagy L.G."/>
        </authorList>
    </citation>
    <scope>NUCLEOTIDE SEQUENCE [LARGE SCALE GENOMIC DNA]</scope>
    <source>
        <strain evidence="1 2">FP101781</strain>
    </source>
</reference>
<dbReference type="EMBL" id="QPFP01000011">
    <property type="protein sequence ID" value="TEB33783.1"/>
    <property type="molecule type" value="Genomic_DNA"/>
</dbReference>